<protein>
    <submittedName>
        <fullName evidence="1">Uncharacterized protein</fullName>
    </submittedName>
</protein>
<organism evidence="1 2">
    <name type="scientific">Oceanobacillus aidingensis</name>
    <dbReference type="NCBI Taxonomy" id="645964"/>
    <lineage>
        <taxon>Bacteria</taxon>
        <taxon>Bacillati</taxon>
        <taxon>Bacillota</taxon>
        <taxon>Bacilli</taxon>
        <taxon>Bacillales</taxon>
        <taxon>Bacillaceae</taxon>
        <taxon>Oceanobacillus</taxon>
    </lineage>
</organism>
<sequence length="31" mass="3435">MITTFFFCNVSLGTQSFGANFSMRNDLNASL</sequence>
<dbReference type="RefSeq" id="WP_379542613.1">
    <property type="nucleotide sequence ID" value="NZ_JBHSFT010000049.1"/>
</dbReference>
<dbReference type="EMBL" id="JBHSFT010000049">
    <property type="protein sequence ID" value="MFC4664479.1"/>
    <property type="molecule type" value="Genomic_DNA"/>
</dbReference>
<name>A0ABV9K2Z8_9BACI</name>
<evidence type="ECO:0000313" key="2">
    <source>
        <dbReference type="Proteomes" id="UP001595988"/>
    </source>
</evidence>
<comment type="caution">
    <text evidence="1">The sequence shown here is derived from an EMBL/GenBank/DDBJ whole genome shotgun (WGS) entry which is preliminary data.</text>
</comment>
<reference evidence="2" key="1">
    <citation type="journal article" date="2019" name="Int. J. Syst. Evol. Microbiol.">
        <title>The Global Catalogue of Microorganisms (GCM) 10K type strain sequencing project: providing services to taxonomists for standard genome sequencing and annotation.</title>
        <authorList>
            <consortium name="The Broad Institute Genomics Platform"/>
            <consortium name="The Broad Institute Genome Sequencing Center for Infectious Disease"/>
            <person name="Wu L."/>
            <person name="Ma J."/>
        </authorList>
    </citation>
    <scope>NUCLEOTIDE SEQUENCE [LARGE SCALE GENOMIC DNA]</scope>
    <source>
        <strain evidence="2">CCUG 37257</strain>
    </source>
</reference>
<proteinExistence type="predicted"/>
<keyword evidence="2" id="KW-1185">Reference proteome</keyword>
<accession>A0ABV9K2Z8</accession>
<gene>
    <name evidence="1" type="ORF">ACFO3P_20065</name>
</gene>
<evidence type="ECO:0000313" key="1">
    <source>
        <dbReference type="EMBL" id="MFC4664479.1"/>
    </source>
</evidence>
<dbReference type="Proteomes" id="UP001595988">
    <property type="component" value="Unassembled WGS sequence"/>
</dbReference>